<dbReference type="InterPro" id="IPR000337">
    <property type="entry name" value="GPCR_3"/>
</dbReference>
<dbReference type="PROSITE" id="PS50259">
    <property type="entry name" value="G_PROTEIN_RECEP_F3_4"/>
    <property type="match status" value="1"/>
</dbReference>
<feature type="domain" description="G-protein coupled receptors family 3 profile" evidence="12">
    <location>
        <begin position="579"/>
        <end position="844"/>
    </location>
</feature>
<evidence type="ECO:0000256" key="1">
    <source>
        <dbReference type="ARBA" id="ARBA00004651"/>
    </source>
</evidence>
<feature type="compositionally biased region" description="Polar residues" evidence="10">
    <location>
        <begin position="901"/>
        <end position="922"/>
    </location>
</feature>
<dbReference type="Pfam" id="PF00003">
    <property type="entry name" value="7tm_3"/>
    <property type="match status" value="1"/>
</dbReference>
<dbReference type="InterPro" id="IPR050726">
    <property type="entry name" value="mGluR"/>
</dbReference>
<evidence type="ECO:0000256" key="3">
    <source>
        <dbReference type="ARBA" id="ARBA00022692"/>
    </source>
</evidence>
<feature type="region of interest" description="Disordered" evidence="10">
    <location>
        <begin position="897"/>
        <end position="922"/>
    </location>
</feature>
<dbReference type="EMBL" id="JAZGQO010000006">
    <property type="protein sequence ID" value="KAK6185980.1"/>
    <property type="molecule type" value="Genomic_DNA"/>
</dbReference>
<dbReference type="AlphaFoldDB" id="A0AAN8JZD0"/>
<comment type="caution">
    <text evidence="13">The sequence shown here is derived from an EMBL/GenBank/DDBJ whole genome shotgun (WGS) entry which is preliminary data.</text>
</comment>
<dbReference type="InterPro" id="IPR017979">
    <property type="entry name" value="GPCR_3_CS"/>
</dbReference>
<evidence type="ECO:0000256" key="11">
    <source>
        <dbReference type="SAM" id="Phobius"/>
    </source>
</evidence>
<keyword evidence="8" id="KW-0325">Glycoprotein</keyword>
<keyword evidence="3 11" id="KW-0812">Transmembrane</keyword>
<evidence type="ECO:0000256" key="4">
    <source>
        <dbReference type="ARBA" id="ARBA00022989"/>
    </source>
</evidence>
<dbReference type="InterPro" id="IPR038550">
    <property type="entry name" value="GPCR_3_9-Cys_sf"/>
</dbReference>
<proteinExistence type="predicted"/>
<protein>
    <recommendedName>
        <fullName evidence="12">G-protein coupled receptors family 3 profile domain-containing protein</fullName>
    </recommendedName>
</protein>
<evidence type="ECO:0000256" key="7">
    <source>
        <dbReference type="ARBA" id="ARBA00023170"/>
    </source>
</evidence>
<dbReference type="Gene3D" id="3.40.50.2300">
    <property type="match status" value="2"/>
</dbReference>
<feature type="transmembrane region" description="Helical" evidence="11">
    <location>
        <begin position="645"/>
        <end position="664"/>
    </location>
</feature>
<dbReference type="InterPro" id="IPR017978">
    <property type="entry name" value="GPCR_3_C"/>
</dbReference>
<evidence type="ECO:0000256" key="10">
    <source>
        <dbReference type="SAM" id="MobiDB-lite"/>
    </source>
</evidence>
<evidence type="ECO:0000313" key="13">
    <source>
        <dbReference type="EMBL" id="KAK6185980.1"/>
    </source>
</evidence>
<feature type="transmembrane region" description="Helical" evidence="11">
    <location>
        <begin position="799"/>
        <end position="822"/>
    </location>
</feature>
<feature type="transmembrane region" description="Helical" evidence="11">
    <location>
        <begin position="771"/>
        <end position="793"/>
    </location>
</feature>
<keyword evidence="6 11" id="KW-0472">Membrane</keyword>
<evidence type="ECO:0000256" key="6">
    <source>
        <dbReference type="ARBA" id="ARBA00023136"/>
    </source>
</evidence>
<feature type="transmembrane region" description="Helical" evidence="11">
    <location>
        <begin position="572"/>
        <end position="600"/>
    </location>
</feature>
<dbReference type="GO" id="GO:0005886">
    <property type="term" value="C:plasma membrane"/>
    <property type="evidence" value="ECO:0007669"/>
    <property type="project" value="UniProtKB-SubCell"/>
</dbReference>
<organism evidence="13 14">
    <name type="scientific">Patella caerulea</name>
    <name type="common">Rayed Mediterranean limpet</name>
    <dbReference type="NCBI Taxonomy" id="87958"/>
    <lineage>
        <taxon>Eukaryota</taxon>
        <taxon>Metazoa</taxon>
        <taxon>Spiralia</taxon>
        <taxon>Lophotrochozoa</taxon>
        <taxon>Mollusca</taxon>
        <taxon>Gastropoda</taxon>
        <taxon>Patellogastropoda</taxon>
        <taxon>Patelloidea</taxon>
        <taxon>Patellidae</taxon>
        <taxon>Patella</taxon>
    </lineage>
</organism>
<accession>A0AAN8JZD0</accession>
<dbReference type="Gene3D" id="2.10.50.30">
    <property type="entry name" value="GPCR, family 3, nine cysteines domain"/>
    <property type="match status" value="1"/>
</dbReference>
<evidence type="ECO:0000256" key="2">
    <source>
        <dbReference type="ARBA" id="ARBA00022475"/>
    </source>
</evidence>
<dbReference type="InterPro" id="IPR011500">
    <property type="entry name" value="GPCR_3_9-Cys_dom"/>
</dbReference>
<keyword evidence="2" id="KW-1003">Cell membrane</keyword>
<dbReference type="PRINTS" id="PR00248">
    <property type="entry name" value="GPCRMGR"/>
</dbReference>
<dbReference type="PRINTS" id="PR01176">
    <property type="entry name" value="GABABRECEPTR"/>
</dbReference>
<dbReference type="GO" id="GO:0004930">
    <property type="term" value="F:G protein-coupled receptor activity"/>
    <property type="evidence" value="ECO:0007669"/>
    <property type="project" value="UniProtKB-KW"/>
</dbReference>
<feature type="transmembrane region" description="Helical" evidence="11">
    <location>
        <begin position="692"/>
        <end position="712"/>
    </location>
</feature>
<keyword evidence="7" id="KW-0675">Receptor</keyword>
<dbReference type="SUPFAM" id="SSF53822">
    <property type="entry name" value="Periplasmic binding protein-like I"/>
    <property type="match status" value="1"/>
</dbReference>
<reference evidence="13 14" key="1">
    <citation type="submission" date="2024-01" db="EMBL/GenBank/DDBJ databases">
        <title>The genome of the rayed Mediterranean limpet Patella caerulea (Linnaeus, 1758).</title>
        <authorList>
            <person name="Anh-Thu Weber A."/>
            <person name="Halstead-Nussloch G."/>
        </authorList>
    </citation>
    <scope>NUCLEOTIDE SEQUENCE [LARGE SCALE GENOMIC DNA]</scope>
    <source>
        <strain evidence="13">AATW-2023a</strain>
        <tissue evidence="13">Whole specimen</tissue>
    </source>
</reference>
<gene>
    <name evidence="13" type="ORF">SNE40_008103</name>
</gene>
<dbReference type="CDD" id="cd13953">
    <property type="entry name" value="7tm_classC_mGluR-like"/>
    <property type="match status" value="1"/>
</dbReference>
<evidence type="ECO:0000256" key="5">
    <source>
        <dbReference type="ARBA" id="ARBA00023040"/>
    </source>
</evidence>
<evidence type="ECO:0000256" key="9">
    <source>
        <dbReference type="ARBA" id="ARBA00023224"/>
    </source>
</evidence>
<name>A0AAN8JZD0_PATCE</name>
<feature type="transmembrane region" description="Helical" evidence="11">
    <location>
        <begin position="737"/>
        <end position="759"/>
    </location>
</feature>
<dbReference type="InterPro" id="IPR001828">
    <property type="entry name" value="ANF_lig-bd_rcpt"/>
</dbReference>
<evidence type="ECO:0000313" key="14">
    <source>
        <dbReference type="Proteomes" id="UP001347796"/>
    </source>
</evidence>
<keyword evidence="9" id="KW-0807">Transducer</keyword>
<sequence length="922" mass="103779">MICCGFLVCGYPPEIFNKSYEYIQCGDINIGAVLSIHMSEDNRNCGQSIPLFPSIEYVQAVIFAINEINNRTDILPNVTLGTVILDDCLMPSMVLARAMQFMPDLHNFQNHCPSPPCFDRTNETIPTFYDVVSVIGSYTSSLSIVLANVLALFKIPQISHTSTSDLLSDKKRFPYFLRMVPPDKYQVKVIVDMLHFFNWKYVSVIYSEGSYGQESERQLIKLFRELDICVAQSIEIRNSMGNSQYDSVIDSLRKYKGARAVVLYADSVHAASVIKAAKRKNAFREFLWTGSDALSLILDDDSEYCNSSLGSLSVRPFSANVPRFSKYMKSLRETGLFHGKHRVEKDVQSWLPYNVTSGKFTEPEMERSSLHQSTEDDNYVPIFAASYVIDAVYAFAYALHDYINMNCGDLKGKAVRQCIQGEGLLNALKKVTFNSSIGEISFDQNGDVVGKYEIRQCQMVEGTPHHEQVGMWDMKTHALSIDKDKLRWSEFKKSSTGNYSDNDHSIPESVCAEPCISGQIYSFSRETCCWKCVSCKNNEIASVNSTHCETCELLFWPDERTRSRCVEIVPSYVTLADLIACSVCICAILGLIVALFVVMLFHTYRHERIIRSSSRELSQVMLVGISVAFMLVFSFLSVPNSVSCYLNHVGFSLTFTFVYAPLLVKTNRIYRIFRAGRKTTALPQCTSPTSQVAIVTGIIFIQILIIILSTTMSPPTVKLRMPIRTEKFVELYCDMPLAGLLSSLSFNLFLVMICTFYAFKTRKLPDNYNESRYIAFCVDTTLLVWISFVPTYFTTSRAYYKVIILSLALIVNSVVSLMCLFVPKLYALYHQKHQKAKSQDKCYNPLNIRTETTSLGVVNRFNNTTDFMKSRSVSQLVGSQDSATSMVSNAGIIRETKSESKLNGSTGQANTSSAENSDLSVT</sequence>
<keyword evidence="4 11" id="KW-1133">Transmembrane helix</keyword>
<dbReference type="PROSITE" id="PS00979">
    <property type="entry name" value="G_PROTEIN_RECEP_F3_1"/>
    <property type="match status" value="1"/>
</dbReference>
<feature type="transmembrane region" description="Helical" evidence="11">
    <location>
        <begin position="620"/>
        <end position="639"/>
    </location>
</feature>
<dbReference type="CDD" id="cd06362">
    <property type="entry name" value="PBP1_mGluR"/>
    <property type="match status" value="1"/>
</dbReference>
<dbReference type="Pfam" id="PF07562">
    <property type="entry name" value="NCD3G"/>
    <property type="match status" value="1"/>
</dbReference>
<dbReference type="PANTHER" id="PTHR24060">
    <property type="entry name" value="METABOTROPIC GLUTAMATE RECEPTOR"/>
    <property type="match status" value="1"/>
</dbReference>
<evidence type="ECO:0000259" key="12">
    <source>
        <dbReference type="PROSITE" id="PS50259"/>
    </source>
</evidence>
<keyword evidence="5" id="KW-0297">G-protein coupled receptor</keyword>
<dbReference type="Pfam" id="PF01094">
    <property type="entry name" value="ANF_receptor"/>
    <property type="match status" value="1"/>
</dbReference>
<dbReference type="Proteomes" id="UP001347796">
    <property type="component" value="Unassembled WGS sequence"/>
</dbReference>
<keyword evidence="14" id="KW-1185">Reference proteome</keyword>
<evidence type="ECO:0000256" key="8">
    <source>
        <dbReference type="ARBA" id="ARBA00023180"/>
    </source>
</evidence>
<dbReference type="FunFam" id="3.40.50.2300:FF:000145">
    <property type="entry name" value="Glutamate receptor, metabotropic"/>
    <property type="match status" value="1"/>
</dbReference>
<dbReference type="InterPro" id="IPR028082">
    <property type="entry name" value="Peripla_BP_I"/>
</dbReference>
<comment type="subcellular location">
    <subcellularLocation>
        <location evidence="1">Cell membrane</location>
        <topology evidence="1">Multi-pass membrane protein</topology>
    </subcellularLocation>
</comment>